<evidence type="ECO:0000313" key="2">
    <source>
        <dbReference type="Proteomes" id="UP000036367"/>
    </source>
</evidence>
<comment type="caution">
    <text evidence="1">The sequence shown here is derived from an EMBL/GenBank/DDBJ whole genome shotgun (WGS) entry which is preliminary data.</text>
</comment>
<gene>
    <name evidence="1" type="ORF">RISK_006658</name>
</gene>
<proteinExistence type="predicted"/>
<organism evidence="1 2">
    <name type="scientific">Rhodopirellula islandica</name>
    <dbReference type="NCBI Taxonomy" id="595434"/>
    <lineage>
        <taxon>Bacteria</taxon>
        <taxon>Pseudomonadati</taxon>
        <taxon>Planctomycetota</taxon>
        <taxon>Planctomycetia</taxon>
        <taxon>Pirellulales</taxon>
        <taxon>Pirellulaceae</taxon>
        <taxon>Rhodopirellula</taxon>
    </lineage>
</organism>
<sequence>MTRPARGWVGPWMRSPGEWFHSSPLRIPRLRCNRHVCFIRVS</sequence>
<name>A0A0J1B424_RHOIS</name>
<dbReference type="Proteomes" id="UP000036367">
    <property type="component" value="Unassembled WGS sequence"/>
</dbReference>
<reference evidence="1" key="1">
    <citation type="submission" date="2015-05" db="EMBL/GenBank/DDBJ databases">
        <title>Permanent draft genome of Rhodopirellula islandicus K833.</title>
        <authorList>
            <person name="Kizina J."/>
            <person name="Richter M."/>
            <person name="Glockner F.O."/>
            <person name="Harder J."/>
        </authorList>
    </citation>
    <scope>NUCLEOTIDE SEQUENCE [LARGE SCALE GENOMIC DNA]</scope>
    <source>
        <strain evidence="1">K833</strain>
    </source>
</reference>
<dbReference type="AlphaFoldDB" id="A0A0J1B424"/>
<dbReference type="EMBL" id="LECT01000054">
    <property type="protein sequence ID" value="KLU01502.1"/>
    <property type="molecule type" value="Genomic_DNA"/>
</dbReference>
<evidence type="ECO:0000313" key="1">
    <source>
        <dbReference type="EMBL" id="KLU01502.1"/>
    </source>
</evidence>
<dbReference type="PATRIC" id="fig|595434.4.peg.6336"/>
<accession>A0A0J1B424</accession>
<protein>
    <submittedName>
        <fullName evidence="1">Uncharacterized protein</fullName>
    </submittedName>
</protein>
<keyword evidence="2" id="KW-1185">Reference proteome</keyword>